<reference evidence="1" key="2">
    <citation type="journal article" date="2021" name="PeerJ">
        <title>Extensive microbial diversity within the chicken gut microbiome revealed by metagenomics and culture.</title>
        <authorList>
            <person name="Gilroy R."/>
            <person name="Ravi A."/>
            <person name="Getino M."/>
            <person name="Pursley I."/>
            <person name="Horton D.L."/>
            <person name="Alikhan N.F."/>
            <person name="Baker D."/>
            <person name="Gharbi K."/>
            <person name="Hall N."/>
            <person name="Watson M."/>
            <person name="Adriaenssens E.M."/>
            <person name="Foster-Nyarko E."/>
            <person name="Jarju S."/>
            <person name="Secka A."/>
            <person name="Antonio M."/>
            <person name="Oren A."/>
            <person name="Chaudhuri R.R."/>
            <person name="La Ragione R."/>
            <person name="Hildebrand F."/>
            <person name="Pallen M.J."/>
        </authorList>
    </citation>
    <scope>NUCLEOTIDE SEQUENCE</scope>
    <source>
        <strain evidence="1">10532</strain>
    </source>
</reference>
<dbReference type="Gene3D" id="3.90.550.10">
    <property type="entry name" value="Spore Coat Polysaccharide Biosynthesis Protein SpsA, Chain A"/>
    <property type="match status" value="1"/>
</dbReference>
<name>A0A9D9HNL8_9SPIR</name>
<gene>
    <name evidence="1" type="ORF">IAA81_02005</name>
</gene>
<reference evidence="1" key="1">
    <citation type="submission" date="2020-10" db="EMBL/GenBank/DDBJ databases">
        <authorList>
            <person name="Gilroy R."/>
        </authorList>
    </citation>
    <scope>NUCLEOTIDE SEQUENCE</scope>
    <source>
        <strain evidence="1">10532</strain>
    </source>
</reference>
<dbReference type="InterPro" id="IPR029044">
    <property type="entry name" value="Nucleotide-diphossugar_trans"/>
</dbReference>
<accession>A0A9D9HNL8</accession>
<dbReference type="SUPFAM" id="SSF53448">
    <property type="entry name" value="Nucleotide-diphospho-sugar transferases"/>
    <property type="match status" value="1"/>
</dbReference>
<evidence type="ECO:0008006" key="3">
    <source>
        <dbReference type="Google" id="ProtNLM"/>
    </source>
</evidence>
<dbReference type="EMBL" id="JADIMM010000023">
    <property type="protein sequence ID" value="MBO8456985.1"/>
    <property type="molecule type" value="Genomic_DNA"/>
</dbReference>
<dbReference type="AlphaFoldDB" id="A0A9D9HNL8"/>
<protein>
    <recommendedName>
        <fullName evidence="3">Glycosyltransferase 2-like domain-containing protein</fullName>
    </recommendedName>
</protein>
<proteinExistence type="predicted"/>
<dbReference type="Proteomes" id="UP000823638">
    <property type="component" value="Unassembled WGS sequence"/>
</dbReference>
<organism evidence="1 2">
    <name type="scientific">Candidatus Gallitreponema excrementavium</name>
    <dbReference type="NCBI Taxonomy" id="2840840"/>
    <lineage>
        <taxon>Bacteria</taxon>
        <taxon>Pseudomonadati</taxon>
        <taxon>Spirochaetota</taxon>
        <taxon>Spirochaetia</taxon>
        <taxon>Spirochaetales</taxon>
        <taxon>Candidatus Gallitreponema</taxon>
    </lineage>
</organism>
<comment type="caution">
    <text evidence="1">The sequence shown here is derived from an EMBL/GenBank/DDBJ whole genome shotgun (WGS) entry which is preliminary data.</text>
</comment>
<evidence type="ECO:0000313" key="1">
    <source>
        <dbReference type="EMBL" id="MBO8456985.1"/>
    </source>
</evidence>
<sequence>MSIIHSTFNSRNSDVTILGGTEPVNHKSLPISVVLLNRGGKYYRSAYFSYLESLGLTSVISFETTGYSYELESLSVRYPSVKFALLNQPETTGGMINIGIGESTYNQVLVLWNDMKLVKNSLSDSVLQNSIEKKFVSISPLFMTTKMETMPCKMVPVIENKNLVINPEKYVRDLSPTIYPWDFAGIYNKKEFMSVGGFDIEFSDPYWQNLDFGFRCAMWGYQNVISTVFKVTYQNQTEGEVIVKNTDYSRFYLKNLAPVYRKNKIDIPFMGVFPFIFKSGKRTSESWAEYIKIKKWVRDNGSKFKQDAKSVIQDWESE</sequence>
<evidence type="ECO:0000313" key="2">
    <source>
        <dbReference type="Proteomes" id="UP000823638"/>
    </source>
</evidence>